<dbReference type="GO" id="GO:0015808">
    <property type="term" value="P:L-alanine transport"/>
    <property type="evidence" value="ECO:0007669"/>
    <property type="project" value="TreeGrafter"/>
</dbReference>
<dbReference type="SMART" id="SM00382">
    <property type="entry name" value="AAA"/>
    <property type="match status" value="1"/>
</dbReference>
<dbReference type="GO" id="GO:1903806">
    <property type="term" value="P:L-isoleucine import across plasma membrane"/>
    <property type="evidence" value="ECO:0007669"/>
    <property type="project" value="TreeGrafter"/>
</dbReference>
<dbReference type="InterPro" id="IPR051120">
    <property type="entry name" value="ABC_AA/LPS_Transport"/>
</dbReference>
<feature type="domain" description="ABC transporter" evidence="4">
    <location>
        <begin position="6"/>
        <end position="254"/>
    </location>
</feature>
<dbReference type="SUPFAM" id="SSF52540">
    <property type="entry name" value="P-loop containing nucleoside triphosphate hydrolases"/>
    <property type="match status" value="1"/>
</dbReference>
<dbReference type="InterPro" id="IPR032823">
    <property type="entry name" value="BCA_ABC_TP_C"/>
</dbReference>
<dbReference type="GO" id="GO:0005524">
    <property type="term" value="F:ATP binding"/>
    <property type="evidence" value="ECO:0007669"/>
    <property type="project" value="UniProtKB-KW"/>
</dbReference>
<dbReference type="PROSITE" id="PS50893">
    <property type="entry name" value="ABC_TRANSPORTER_2"/>
    <property type="match status" value="1"/>
</dbReference>
<dbReference type="InterPro" id="IPR003439">
    <property type="entry name" value="ABC_transporter-like_ATP-bd"/>
</dbReference>
<dbReference type="AlphaFoldDB" id="E4TGC5"/>
<sequence>MADILLELKNISMHFGGLKAVDDVSFVIHKGEILSLIGPNGAGKTTAFNVITGVYTPTLGEVIFKGININVLKPYQITKLGIARTFQNIRLFGQLSAIDNIIIAMHCRRTTNMFQSIFRTFKYNAEEKKCIEEADALLDYMGLLGDRNEQAQNLPYGKQRKLEIARALATGADLLLLDEPAAGMNPQETEELMETIQNIRKDLEKTVFLIEHDMKLVMGISDRIVVFDYGKLIAEGKPEEIRTNPRVIEAYLGKEVENNA</sequence>
<dbReference type="FunFam" id="3.40.50.300:FF:000421">
    <property type="entry name" value="Branched-chain amino acid ABC transporter ATP-binding protein"/>
    <property type="match status" value="1"/>
</dbReference>
<dbReference type="Gene3D" id="3.40.50.300">
    <property type="entry name" value="P-loop containing nucleotide triphosphate hydrolases"/>
    <property type="match status" value="1"/>
</dbReference>
<dbReference type="GO" id="GO:0015188">
    <property type="term" value="F:L-isoleucine transmembrane transporter activity"/>
    <property type="evidence" value="ECO:0007669"/>
    <property type="project" value="TreeGrafter"/>
</dbReference>
<keyword evidence="3 5" id="KW-0067">ATP-binding</keyword>
<organism evidence="5 6">
    <name type="scientific">Calditerrivibrio nitroreducens (strain DSM 19672 / NBRC 101217 / Yu37-1)</name>
    <dbReference type="NCBI Taxonomy" id="768670"/>
    <lineage>
        <taxon>Bacteria</taxon>
        <taxon>Pseudomonadati</taxon>
        <taxon>Deferribacterota</taxon>
        <taxon>Deferribacteres</taxon>
        <taxon>Deferribacterales</taxon>
        <taxon>Calditerrivibrionaceae</taxon>
    </lineage>
</organism>
<dbReference type="GO" id="GO:0005886">
    <property type="term" value="C:plasma membrane"/>
    <property type="evidence" value="ECO:0007669"/>
    <property type="project" value="TreeGrafter"/>
</dbReference>
<dbReference type="Proteomes" id="UP000007039">
    <property type="component" value="Chromosome"/>
</dbReference>
<dbReference type="STRING" id="768670.Calni_0695"/>
<dbReference type="GO" id="GO:0005304">
    <property type="term" value="F:L-valine transmembrane transporter activity"/>
    <property type="evidence" value="ECO:0007669"/>
    <property type="project" value="TreeGrafter"/>
</dbReference>
<dbReference type="Pfam" id="PF12399">
    <property type="entry name" value="BCA_ABC_TP_C"/>
    <property type="match status" value="1"/>
</dbReference>
<dbReference type="OrthoDB" id="9805514at2"/>
<dbReference type="KEGG" id="cni:Calni_0695"/>
<dbReference type="PANTHER" id="PTHR45772">
    <property type="entry name" value="CONSERVED COMPONENT OF ABC TRANSPORTER FOR NATURAL AMINO ACIDS-RELATED"/>
    <property type="match status" value="1"/>
</dbReference>
<dbReference type="HOGENOM" id="CLU_000604_1_2_0"/>
<keyword evidence="2" id="KW-0547">Nucleotide-binding</keyword>
<dbReference type="InterPro" id="IPR003593">
    <property type="entry name" value="AAA+_ATPase"/>
</dbReference>
<reference evidence="5 6" key="2">
    <citation type="journal article" date="2011" name="Stand. Genomic Sci.">
        <title>Complete genome sequence of Calditerrivibrio nitroreducens type strain (Yu37-1).</title>
        <authorList>
            <person name="Pitluck S."/>
            <person name="Sikorski J."/>
            <person name="Zeytun A."/>
            <person name="Lapidus A."/>
            <person name="Nolan M."/>
            <person name="Lucas S."/>
            <person name="Hammon N."/>
            <person name="Deshpande S."/>
            <person name="Cheng J.F."/>
            <person name="Tapia R."/>
            <person name="Han C."/>
            <person name="Goodwin L."/>
            <person name="Liolios K."/>
            <person name="Pagani I."/>
            <person name="Ivanova N."/>
            <person name="Mavromatis K."/>
            <person name="Pati A."/>
            <person name="Chen A."/>
            <person name="Palaniappan K."/>
            <person name="Hauser L."/>
            <person name="Chang Y.J."/>
            <person name="Jeffries C.D."/>
            <person name="Detter J.C."/>
            <person name="Brambilla E."/>
            <person name="Djao O.D."/>
            <person name="Rohde M."/>
            <person name="Spring S."/>
            <person name="Goker M."/>
            <person name="Woyke T."/>
            <person name="Bristow J."/>
            <person name="Eisen J.A."/>
            <person name="Markowitz V."/>
            <person name="Hugenholtz P."/>
            <person name="Kyrpides N.C."/>
            <person name="Klenk H.P."/>
            <person name="Land M."/>
        </authorList>
    </citation>
    <scope>NUCLEOTIDE SEQUENCE [LARGE SCALE GENOMIC DNA]</scope>
    <source>
        <strain evidence="6">DSM 19672 / NBRC 101217 / Yu37-1</strain>
    </source>
</reference>
<dbReference type="InterPro" id="IPR027417">
    <property type="entry name" value="P-loop_NTPase"/>
</dbReference>
<dbReference type="GO" id="GO:0042941">
    <property type="term" value="P:D-alanine transmembrane transport"/>
    <property type="evidence" value="ECO:0007669"/>
    <property type="project" value="TreeGrafter"/>
</dbReference>
<dbReference type="CDD" id="cd03219">
    <property type="entry name" value="ABC_Mj1267_LivG_branched"/>
    <property type="match status" value="1"/>
</dbReference>
<accession>E4TGC5</accession>
<evidence type="ECO:0000256" key="3">
    <source>
        <dbReference type="ARBA" id="ARBA00022840"/>
    </source>
</evidence>
<protein>
    <submittedName>
        <fullName evidence="5">Amino acid/amide ABC transporter ATP-binding protein 1, HAAT family</fullName>
    </submittedName>
</protein>
<evidence type="ECO:0000313" key="6">
    <source>
        <dbReference type="Proteomes" id="UP000007039"/>
    </source>
</evidence>
<dbReference type="eggNOG" id="COG0411">
    <property type="taxonomic scope" value="Bacteria"/>
</dbReference>
<dbReference type="GO" id="GO:1903805">
    <property type="term" value="P:L-valine import across plasma membrane"/>
    <property type="evidence" value="ECO:0007669"/>
    <property type="project" value="TreeGrafter"/>
</dbReference>
<name>E4TGC5_CALNY</name>
<keyword evidence="1" id="KW-0813">Transport</keyword>
<evidence type="ECO:0000259" key="4">
    <source>
        <dbReference type="PROSITE" id="PS50893"/>
    </source>
</evidence>
<proteinExistence type="predicted"/>
<gene>
    <name evidence="5" type="ordered locus">Calni_0695</name>
</gene>
<dbReference type="PANTHER" id="PTHR45772:SF7">
    <property type="entry name" value="AMINO ACID ABC TRANSPORTER ATP-BINDING PROTEIN"/>
    <property type="match status" value="1"/>
</dbReference>
<keyword evidence="6" id="KW-1185">Reference proteome</keyword>
<evidence type="ECO:0000256" key="1">
    <source>
        <dbReference type="ARBA" id="ARBA00022448"/>
    </source>
</evidence>
<dbReference type="EMBL" id="CP002347">
    <property type="protein sequence ID" value="ADR18606.1"/>
    <property type="molecule type" value="Genomic_DNA"/>
</dbReference>
<dbReference type="Pfam" id="PF00005">
    <property type="entry name" value="ABC_tran"/>
    <property type="match status" value="1"/>
</dbReference>
<evidence type="ECO:0000313" key="5">
    <source>
        <dbReference type="EMBL" id="ADR18606.1"/>
    </source>
</evidence>
<dbReference type="GO" id="GO:0015192">
    <property type="term" value="F:L-phenylalanine transmembrane transporter activity"/>
    <property type="evidence" value="ECO:0007669"/>
    <property type="project" value="TreeGrafter"/>
</dbReference>
<dbReference type="GO" id="GO:0016887">
    <property type="term" value="F:ATP hydrolysis activity"/>
    <property type="evidence" value="ECO:0007669"/>
    <property type="project" value="InterPro"/>
</dbReference>
<reference key="1">
    <citation type="submission" date="2010-11" db="EMBL/GenBank/DDBJ databases">
        <title>The complete genome of chromosome of Calditerrivibrio nitroreducens DSM 19672.</title>
        <authorList>
            <consortium name="US DOE Joint Genome Institute (JGI-PGF)"/>
            <person name="Lucas S."/>
            <person name="Copeland A."/>
            <person name="Lapidus A."/>
            <person name="Bruce D."/>
            <person name="Goodwin L."/>
            <person name="Pitluck S."/>
            <person name="Kyrpides N."/>
            <person name="Mavromatis K."/>
            <person name="Ivanova N."/>
            <person name="Mikhailova N."/>
            <person name="Zeytun A."/>
            <person name="Brettin T."/>
            <person name="Detter J.C."/>
            <person name="Tapia R."/>
            <person name="Han C."/>
            <person name="Land M."/>
            <person name="Hauser L."/>
            <person name="Markowitz V."/>
            <person name="Cheng J.-F."/>
            <person name="Hugenholtz P."/>
            <person name="Woyke T."/>
            <person name="Wu D."/>
            <person name="Spring S."/>
            <person name="Schroeder M."/>
            <person name="Brambilla E."/>
            <person name="Klenk H.-P."/>
            <person name="Eisen J.A."/>
        </authorList>
    </citation>
    <scope>NUCLEOTIDE SEQUENCE [LARGE SCALE GENOMIC DNA]</scope>
    <source>
        <strain>DSM 19672</strain>
    </source>
</reference>
<dbReference type="RefSeq" id="WP_013450819.1">
    <property type="nucleotide sequence ID" value="NC_014758.1"/>
</dbReference>
<evidence type="ECO:0000256" key="2">
    <source>
        <dbReference type="ARBA" id="ARBA00022741"/>
    </source>
</evidence>